<keyword evidence="1" id="KW-0175">Coiled coil</keyword>
<feature type="compositionally biased region" description="Polar residues" evidence="2">
    <location>
        <begin position="1343"/>
        <end position="1374"/>
    </location>
</feature>
<feature type="compositionally biased region" description="Polar residues" evidence="2">
    <location>
        <begin position="31"/>
        <end position="49"/>
    </location>
</feature>
<protein>
    <submittedName>
        <fullName evidence="3">Uncharacterized protein</fullName>
    </submittedName>
</protein>
<evidence type="ECO:0000313" key="3">
    <source>
        <dbReference type="EMBL" id="EAR94509.2"/>
    </source>
</evidence>
<feature type="compositionally biased region" description="Low complexity" evidence="2">
    <location>
        <begin position="1206"/>
        <end position="1232"/>
    </location>
</feature>
<feature type="compositionally biased region" description="Polar residues" evidence="2">
    <location>
        <begin position="1004"/>
        <end position="1016"/>
    </location>
</feature>
<dbReference type="STRING" id="312017.Q23D09"/>
<dbReference type="KEGG" id="tet:TTHERM_00051800"/>
<accession>Q23D09</accession>
<feature type="coiled-coil region" evidence="1">
    <location>
        <begin position="655"/>
        <end position="689"/>
    </location>
</feature>
<feature type="compositionally biased region" description="Polar residues" evidence="2">
    <location>
        <begin position="139"/>
        <end position="153"/>
    </location>
</feature>
<feature type="region of interest" description="Disordered" evidence="2">
    <location>
        <begin position="710"/>
        <end position="743"/>
    </location>
</feature>
<dbReference type="OrthoDB" id="285836at2759"/>
<keyword evidence="4" id="KW-1185">Reference proteome</keyword>
<feature type="compositionally biased region" description="Polar residues" evidence="2">
    <location>
        <begin position="266"/>
        <end position="285"/>
    </location>
</feature>
<feature type="region of interest" description="Disordered" evidence="2">
    <location>
        <begin position="473"/>
        <end position="502"/>
    </location>
</feature>
<feature type="region of interest" description="Disordered" evidence="2">
    <location>
        <begin position="1"/>
        <end position="121"/>
    </location>
</feature>
<sequence length="1432" mass="164729">MSAQRSQQIQETKEYSLYDHLNIQQDGHIEGNQSNSFEPQNLKKSSQISADFKNYQHQLKQDSKEQFKKQEQRIRKSHHYSSSSSKEGNESSTNNIEKQEGDEEMISDQASSQGNSTPNQKIIDYSSSQIEKIDSIQSTFSRQISEQQSQQFKMPSDYEESQQATPISQTVSNSQINKVMMMEEGEEQEEFVMNFKDQKNNKNLFIDYSKMNFLGNLNSHDDTRNKVEQQYSLADNQEYMEREQTQILSQIKNLNHFLQTKDSKQIQNEEQVSKMSDSDDSQNSFDEQDIDQDIEDYSDEEDSDEQHQYFKTREDLKDYQVLEKLQEKLNSAKQNSNINKDTNFQEQFKLLSACQNREDLNTNIKNANNFIEFNELISQKENQPNQQKQEHLLSKDQNMCIVGNKAVDSSLLNGQISNQQNNDLSSTSLSFLQESEKRQKKIDLLLRMQQFNGELKNDFEQAQNELLKLKTQKSLKLQDSNDSHSMRDLQDRQNRYEDSSNTKQTYNKYFETSNSIQTPAFIIENNSESKQSNSNGGISTQSNTSFAQLKSSEVGSIYFEQNFVKQEIKNNNQVNSQNNFSQEKAIQMKIQNESNEINENDDQEIVQTQTKVNQKLIQGNNQKNEQNCSNFDQQYQQDQNVTQIQKQKQKQSLTENKVQNSIQDHMDQLQALEQEKLKIQKLILEKQKKLMINSENQQHAEIQTKSSITTLNSPSKNISQFSTNSEQTQQNSMPSSTNQQSNQQSFILSQQDVFYQTFNGPAQLQNGINGHNQMQFQNQQQLIPQQLIQVVQQNYQQPVEKISSCQRQKDQDFKKKATSRSKNPQKKSQSQKSAKKTNQDQSNIKSEATSNNTSSKKLISRNVSNPKIQSSQQKCETVAAEGVEMKKQLEEKFQMQLEEIHYKNHIKVQKIMEKVKKLEDENKSLKHELQIRSLAAKELKESEARVANLAQSIQDIQIGKLIQDELEVRSMQEAYLKLKNEFKNYKQEKKFINCIVDMVNSCNPPSNQKSQKQGTHQNISSSIEQQSQQQQNGDQSNLKQAWKWLKFIIEDYVNLKSKIGFQNNNLPYGNKLDKNSQMYKSCVVENQSLNKQNQIDQVSQSLPLTSDTVVLQEINTYLKAENKYESLKQIKEIVSQNELLRQQVTYYQKKGADTSISSSVSSSSNISQNNTTSKRIQTVGSGSLPYNITRESGIHSPTSSQPLFIQHSQQQQRLLSPSSQQKQNIQQSLKQNTQFAPSQVQKNNTQQKQVFSQANQISTNNNASSLISNQSDGINTKQQLLRKLSPKKVNNTNIQSENDFNSLNYNSNSIAGSQGNGLNINFNQAYLKQSVPSNQKILNNQTSQNTACTSPQRQYTQGSIKSSQNNERLSTLHQSPRDNQNRNYNTNNSQNPNQLMSSPSSSSSYSRIKGGGQCYSTNPYLQVVEKQQSMQF</sequence>
<evidence type="ECO:0000313" key="4">
    <source>
        <dbReference type="Proteomes" id="UP000009168"/>
    </source>
</evidence>
<feature type="compositionally biased region" description="Basic residues" evidence="2">
    <location>
        <begin position="816"/>
        <end position="825"/>
    </location>
</feature>
<feature type="compositionally biased region" description="Polar residues" evidence="2">
    <location>
        <begin position="710"/>
        <end position="726"/>
    </location>
</feature>
<feature type="region of interest" description="Disordered" evidence="2">
    <location>
        <begin position="800"/>
        <end position="873"/>
    </location>
</feature>
<evidence type="ECO:0000256" key="1">
    <source>
        <dbReference type="SAM" id="Coils"/>
    </source>
</evidence>
<feature type="region of interest" description="Disordered" evidence="2">
    <location>
        <begin position="139"/>
        <end position="170"/>
    </location>
</feature>
<dbReference type="EMBL" id="GG662712">
    <property type="protein sequence ID" value="EAR94509.2"/>
    <property type="molecule type" value="Genomic_DNA"/>
</dbReference>
<feature type="region of interest" description="Disordered" evidence="2">
    <location>
        <begin position="1343"/>
        <end position="1410"/>
    </location>
</feature>
<proteinExistence type="predicted"/>
<feature type="coiled-coil region" evidence="1">
    <location>
        <begin position="961"/>
        <end position="988"/>
    </location>
</feature>
<feature type="compositionally biased region" description="Low complexity" evidence="2">
    <location>
        <begin position="1017"/>
        <end position="1032"/>
    </location>
</feature>
<feature type="region of interest" description="Disordered" evidence="2">
    <location>
        <begin position="1004"/>
        <end position="1032"/>
    </location>
</feature>
<feature type="compositionally biased region" description="Low complexity" evidence="2">
    <location>
        <begin position="727"/>
        <end position="743"/>
    </location>
</feature>
<feature type="compositionally biased region" description="Low complexity" evidence="2">
    <location>
        <begin position="1381"/>
        <end position="1406"/>
    </location>
</feature>
<feature type="compositionally biased region" description="Polar residues" evidence="2">
    <location>
        <begin position="839"/>
        <end position="873"/>
    </location>
</feature>
<feature type="compositionally biased region" description="Polar residues" evidence="2">
    <location>
        <begin position="108"/>
        <end position="121"/>
    </location>
</feature>
<feature type="compositionally biased region" description="Polar residues" evidence="2">
    <location>
        <begin position="1"/>
        <end position="10"/>
    </location>
</feature>
<dbReference type="RefSeq" id="XP_001014877.2">
    <property type="nucleotide sequence ID" value="XM_001014877.2"/>
</dbReference>
<feature type="region of interest" description="Disordered" evidence="2">
    <location>
        <begin position="266"/>
        <end position="286"/>
    </location>
</feature>
<dbReference type="Proteomes" id="UP000009168">
    <property type="component" value="Unassembled WGS sequence"/>
</dbReference>
<feature type="region of interest" description="Disordered" evidence="2">
    <location>
        <begin position="1155"/>
        <end position="1247"/>
    </location>
</feature>
<feature type="compositionally biased region" description="Polar residues" evidence="2">
    <location>
        <begin position="161"/>
        <end position="170"/>
    </location>
</feature>
<dbReference type="GeneID" id="7829164"/>
<feature type="coiled-coil region" evidence="1">
    <location>
        <begin position="908"/>
        <end position="935"/>
    </location>
</feature>
<evidence type="ECO:0000256" key="2">
    <source>
        <dbReference type="SAM" id="MobiDB-lite"/>
    </source>
</evidence>
<name>Q23D09_TETTS</name>
<feature type="compositionally biased region" description="Low complexity" evidence="2">
    <location>
        <begin position="1155"/>
        <end position="1173"/>
    </location>
</feature>
<feature type="compositionally biased region" description="Polar residues" evidence="2">
    <location>
        <begin position="1174"/>
        <end position="1203"/>
    </location>
</feature>
<reference evidence="4" key="1">
    <citation type="journal article" date="2006" name="PLoS Biol.">
        <title>Macronuclear genome sequence of the ciliate Tetrahymena thermophila, a model eukaryote.</title>
        <authorList>
            <person name="Eisen J.A."/>
            <person name="Coyne R.S."/>
            <person name="Wu M."/>
            <person name="Wu D."/>
            <person name="Thiagarajan M."/>
            <person name="Wortman J.R."/>
            <person name="Badger J.H."/>
            <person name="Ren Q."/>
            <person name="Amedeo P."/>
            <person name="Jones K.M."/>
            <person name="Tallon L.J."/>
            <person name="Delcher A.L."/>
            <person name="Salzberg S.L."/>
            <person name="Silva J.C."/>
            <person name="Haas B.J."/>
            <person name="Majoros W.H."/>
            <person name="Farzad M."/>
            <person name="Carlton J.M."/>
            <person name="Smith R.K. Jr."/>
            <person name="Garg J."/>
            <person name="Pearlman R.E."/>
            <person name="Karrer K.M."/>
            <person name="Sun L."/>
            <person name="Manning G."/>
            <person name="Elde N.C."/>
            <person name="Turkewitz A.P."/>
            <person name="Asai D.J."/>
            <person name="Wilkes D.E."/>
            <person name="Wang Y."/>
            <person name="Cai H."/>
            <person name="Collins K."/>
            <person name="Stewart B.A."/>
            <person name="Lee S.R."/>
            <person name="Wilamowska K."/>
            <person name="Weinberg Z."/>
            <person name="Ruzzo W.L."/>
            <person name="Wloga D."/>
            <person name="Gaertig J."/>
            <person name="Frankel J."/>
            <person name="Tsao C.-C."/>
            <person name="Gorovsky M.A."/>
            <person name="Keeling P.J."/>
            <person name="Waller R.F."/>
            <person name="Patron N.J."/>
            <person name="Cherry J.M."/>
            <person name="Stover N.A."/>
            <person name="Krieger C.J."/>
            <person name="del Toro C."/>
            <person name="Ryder H.F."/>
            <person name="Williamson S.C."/>
            <person name="Barbeau R.A."/>
            <person name="Hamilton E.P."/>
            <person name="Orias E."/>
        </authorList>
    </citation>
    <scope>NUCLEOTIDE SEQUENCE [LARGE SCALE GENOMIC DNA]</scope>
    <source>
        <strain evidence="4">SB210</strain>
    </source>
</reference>
<gene>
    <name evidence="3" type="ORF">TTHERM_00051800</name>
</gene>
<dbReference type="InParanoid" id="Q23D09"/>
<feature type="compositionally biased region" description="Low complexity" evidence="2">
    <location>
        <begin position="80"/>
        <end position="92"/>
    </location>
</feature>
<dbReference type="HOGENOM" id="CLU_252740_0_0_1"/>
<feature type="compositionally biased region" description="Basic and acidic residues" evidence="2">
    <location>
        <begin position="479"/>
        <end position="500"/>
    </location>
</feature>
<feature type="compositionally biased region" description="Basic and acidic residues" evidence="2">
    <location>
        <begin position="59"/>
        <end position="74"/>
    </location>
</feature>
<organism evidence="3 4">
    <name type="scientific">Tetrahymena thermophila (strain SB210)</name>
    <dbReference type="NCBI Taxonomy" id="312017"/>
    <lineage>
        <taxon>Eukaryota</taxon>
        <taxon>Sar</taxon>
        <taxon>Alveolata</taxon>
        <taxon>Ciliophora</taxon>
        <taxon>Intramacronucleata</taxon>
        <taxon>Oligohymenophorea</taxon>
        <taxon>Hymenostomatida</taxon>
        <taxon>Tetrahymenina</taxon>
        <taxon>Tetrahymenidae</taxon>
        <taxon>Tetrahymena</taxon>
    </lineage>
</organism>